<dbReference type="AlphaFoldDB" id="A0A6A7W913"/>
<gene>
    <name evidence="5" type="ORF">F7D20_03150</name>
</gene>
<proteinExistence type="predicted"/>
<dbReference type="Proteomes" id="UP000384372">
    <property type="component" value="Unassembled WGS sequence"/>
</dbReference>
<dbReference type="InterPro" id="IPR036390">
    <property type="entry name" value="WH_DNA-bd_sf"/>
</dbReference>
<dbReference type="GO" id="GO:0003677">
    <property type="term" value="F:DNA binding"/>
    <property type="evidence" value="ECO:0007669"/>
    <property type="project" value="UniProtKB-KW"/>
</dbReference>
<evidence type="ECO:0000256" key="1">
    <source>
        <dbReference type="ARBA" id="ARBA00023015"/>
    </source>
</evidence>
<dbReference type="EMBL" id="VZAD01000027">
    <property type="protein sequence ID" value="MQP10979.1"/>
    <property type="molecule type" value="Genomic_DNA"/>
</dbReference>
<dbReference type="OrthoDB" id="8231503at2"/>
<sequence>MARMIKEMVFQDCPIRNVLARISDKWSLLVIYTLNVHKEEPLRFNVLRKLIPDISQKMLTSTLKTLETDGYINRKVYAEVPPRVEYSLTSRAESLIPIMNDLIGWASDNMAAILKDRTKAV</sequence>
<dbReference type="PANTHER" id="PTHR33204:SF39">
    <property type="entry name" value="TRANSCRIPTIONAL REGULATORY PROTEIN"/>
    <property type="match status" value="1"/>
</dbReference>
<evidence type="ECO:0000256" key="3">
    <source>
        <dbReference type="ARBA" id="ARBA00023163"/>
    </source>
</evidence>
<dbReference type="SUPFAM" id="SSF46785">
    <property type="entry name" value="Winged helix' DNA-binding domain"/>
    <property type="match status" value="1"/>
</dbReference>
<protein>
    <submittedName>
        <fullName evidence="5">Helix-turn-helix transcriptional regulator</fullName>
    </submittedName>
</protein>
<keyword evidence="6" id="KW-1185">Reference proteome</keyword>
<dbReference type="InterPro" id="IPR002577">
    <property type="entry name" value="HTH_HxlR"/>
</dbReference>
<dbReference type="RefSeq" id="WP_158462808.1">
    <property type="nucleotide sequence ID" value="NZ_VZAD01000027.1"/>
</dbReference>
<dbReference type="InterPro" id="IPR036388">
    <property type="entry name" value="WH-like_DNA-bd_sf"/>
</dbReference>
<evidence type="ECO:0000256" key="2">
    <source>
        <dbReference type="ARBA" id="ARBA00023125"/>
    </source>
</evidence>
<accession>A0A6A7W913</accession>
<keyword evidence="2" id="KW-0238">DNA-binding</keyword>
<evidence type="ECO:0000259" key="4">
    <source>
        <dbReference type="PROSITE" id="PS51118"/>
    </source>
</evidence>
<organism evidence="5 6">
    <name type="scientific">Segatella copri</name>
    <dbReference type="NCBI Taxonomy" id="165179"/>
    <lineage>
        <taxon>Bacteria</taxon>
        <taxon>Pseudomonadati</taxon>
        <taxon>Bacteroidota</taxon>
        <taxon>Bacteroidia</taxon>
        <taxon>Bacteroidales</taxon>
        <taxon>Prevotellaceae</taxon>
        <taxon>Segatella</taxon>
    </lineage>
</organism>
<comment type="caution">
    <text evidence="5">The sequence shown here is derived from an EMBL/GenBank/DDBJ whole genome shotgun (WGS) entry which is preliminary data.</text>
</comment>
<keyword evidence="3" id="KW-0804">Transcription</keyword>
<evidence type="ECO:0000313" key="6">
    <source>
        <dbReference type="Proteomes" id="UP000384372"/>
    </source>
</evidence>
<name>A0A6A7W913_9BACT</name>
<reference evidence="5 6" key="1">
    <citation type="submission" date="2019-09" db="EMBL/GenBank/DDBJ databases">
        <title>Distinct polysaccharide growth profiles of human intestinal Prevotella copri isolates.</title>
        <authorList>
            <person name="Fehlner-Peach H."/>
            <person name="Magnabosco C."/>
            <person name="Raghavan V."/>
            <person name="Scher J.U."/>
            <person name="Tett A."/>
            <person name="Cox L.M."/>
            <person name="Gottsegen C."/>
            <person name="Watters A."/>
            <person name="Wiltshire- Gordon J.D."/>
            <person name="Segata N."/>
            <person name="Bonneau R."/>
            <person name="Littman D.R."/>
        </authorList>
    </citation>
    <scope>NUCLEOTIDE SEQUENCE [LARGE SCALE GENOMIC DNA]</scope>
    <source>
        <strain evidence="6">iAQ1173</strain>
    </source>
</reference>
<evidence type="ECO:0000313" key="5">
    <source>
        <dbReference type="EMBL" id="MQP10979.1"/>
    </source>
</evidence>
<dbReference type="Gene3D" id="1.10.10.10">
    <property type="entry name" value="Winged helix-like DNA-binding domain superfamily/Winged helix DNA-binding domain"/>
    <property type="match status" value="1"/>
</dbReference>
<dbReference type="Pfam" id="PF01638">
    <property type="entry name" value="HxlR"/>
    <property type="match status" value="1"/>
</dbReference>
<keyword evidence="1" id="KW-0805">Transcription regulation</keyword>
<feature type="domain" description="HTH hxlR-type" evidence="4">
    <location>
        <begin position="13"/>
        <end position="114"/>
    </location>
</feature>
<dbReference type="PROSITE" id="PS51118">
    <property type="entry name" value="HTH_HXLR"/>
    <property type="match status" value="1"/>
</dbReference>
<dbReference type="PANTHER" id="PTHR33204">
    <property type="entry name" value="TRANSCRIPTIONAL REGULATOR, MARR FAMILY"/>
    <property type="match status" value="1"/>
</dbReference>